<comment type="caution">
    <text evidence="1">The sequence shown here is derived from an EMBL/GenBank/DDBJ whole genome shotgun (WGS) entry which is preliminary data.</text>
</comment>
<evidence type="ECO:0000313" key="1">
    <source>
        <dbReference type="EMBL" id="RUT29086.1"/>
    </source>
</evidence>
<dbReference type="Proteomes" id="UP000272464">
    <property type="component" value="Unassembled WGS sequence"/>
</dbReference>
<reference evidence="1 2" key="1">
    <citation type="submission" date="2018-12" db="EMBL/GenBank/DDBJ databases">
        <authorList>
            <person name="Sun L."/>
            <person name="Chen Z."/>
        </authorList>
    </citation>
    <scope>NUCLEOTIDE SEQUENCE [LARGE SCALE GENOMIC DNA]</scope>
    <source>
        <strain evidence="1 2">3-5-3</strain>
    </source>
</reference>
<sequence length="458" mass="51723">MMSEPLQPDGPKSPGLGAVLKEMLFSLPSMVSEVVKSKTAGIAASSRLREERVSLDWNEASARTVYTEIEDLLRRSSQGRNLDEHLAASQFPDGLSSADEVIIREIEDAVSRSNVSNLTRTEAYLKCYQAYPELHWSFLAHMVSRNAGWNMSDLRGGQMYPLLSEASKENTYRFLERCNALIFQDAYPQLLLYMKSREVGSSLFYLLPHFHVSRFMQPFWERFWLERGSALLAVGLIINEQNYIETRVVRHPYFQNRVTDKANFHLHSWAGLNQIIFPLLDEEDAMITPSGERSSFESRCPEGRIPRLAGRILGDFSSLNARITFGKSLYALLFGLTSLRSGTEAFASRIPHTGSRADYWPGLFTPNKEEALSTGLEGTELLEQGNLPAGKRLYAPQLLDAWGDTSYEPISREDWMQDHSALDGLSKPQQPYLCDISFEHRLGIIKTAFAHDAADSVH</sequence>
<proteinExistence type="predicted"/>
<keyword evidence="2" id="KW-1185">Reference proteome</keyword>
<dbReference type="OrthoDB" id="2690514at2"/>
<accession>A0A3S1D487</accession>
<dbReference type="AlphaFoldDB" id="A0A3S1D487"/>
<dbReference type="Pfam" id="PF10720">
    <property type="entry name" value="DUF2515"/>
    <property type="match status" value="1"/>
</dbReference>
<evidence type="ECO:0000313" key="2">
    <source>
        <dbReference type="Proteomes" id="UP000272464"/>
    </source>
</evidence>
<dbReference type="InterPro" id="IPR019658">
    <property type="entry name" value="DUF2515"/>
</dbReference>
<organism evidence="1 2">
    <name type="scientific">Paenibacillus zeisoli</name>
    <dbReference type="NCBI Taxonomy" id="2496267"/>
    <lineage>
        <taxon>Bacteria</taxon>
        <taxon>Bacillati</taxon>
        <taxon>Bacillota</taxon>
        <taxon>Bacilli</taxon>
        <taxon>Bacillales</taxon>
        <taxon>Paenibacillaceae</taxon>
        <taxon>Paenibacillus</taxon>
    </lineage>
</organism>
<gene>
    <name evidence="1" type="ORF">EJP77_15300</name>
</gene>
<dbReference type="EMBL" id="RZNX01000007">
    <property type="protein sequence ID" value="RUT29086.1"/>
    <property type="molecule type" value="Genomic_DNA"/>
</dbReference>
<protein>
    <submittedName>
        <fullName evidence="1">DUF2515 domain-containing protein</fullName>
    </submittedName>
</protein>
<name>A0A3S1D487_9BACL</name>